<feature type="compositionally biased region" description="Basic residues" evidence="7">
    <location>
        <begin position="46"/>
        <end position="57"/>
    </location>
</feature>
<feature type="compositionally biased region" description="Basic and acidic residues" evidence="7">
    <location>
        <begin position="32"/>
        <end position="43"/>
    </location>
</feature>
<dbReference type="EMBL" id="RFFI01000069">
    <property type="protein sequence ID" value="RMI08859.1"/>
    <property type="molecule type" value="Genomic_DNA"/>
</dbReference>
<feature type="transmembrane region" description="Helical" evidence="8">
    <location>
        <begin position="489"/>
        <end position="508"/>
    </location>
</feature>
<evidence type="ECO:0000256" key="2">
    <source>
        <dbReference type="ARBA" id="ARBA00022448"/>
    </source>
</evidence>
<dbReference type="PANTHER" id="PTHR23517:SF2">
    <property type="entry name" value="MULTIDRUG RESISTANCE PROTEIN MDTH"/>
    <property type="match status" value="1"/>
</dbReference>
<dbReference type="Proteomes" id="UP000269289">
    <property type="component" value="Unassembled WGS sequence"/>
</dbReference>
<evidence type="ECO:0000256" key="6">
    <source>
        <dbReference type="ARBA" id="ARBA00023136"/>
    </source>
</evidence>
<dbReference type="Gene3D" id="1.20.1250.20">
    <property type="entry name" value="MFS general substrate transporter like domains"/>
    <property type="match status" value="1"/>
</dbReference>
<evidence type="ECO:0000256" key="5">
    <source>
        <dbReference type="ARBA" id="ARBA00022989"/>
    </source>
</evidence>
<protein>
    <submittedName>
        <fullName evidence="9">MFS transporter</fullName>
    </submittedName>
</protein>
<keyword evidence="10" id="KW-1185">Reference proteome</keyword>
<evidence type="ECO:0000256" key="4">
    <source>
        <dbReference type="ARBA" id="ARBA00022692"/>
    </source>
</evidence>
<feature type="transmembrane region" description="Helical" evidence="8">
    <location>
        <begin position="446"/>
        <end position="468"/>
    </location>
</feature>
<keyword evidence="3" id="KW-1003">Cell membrane</keyword>
<evidence type="ECO:0000256" key="1">
    <source>
        <dbReference type="ARBA" id="ARBA00004651"/>
    </source>
</evidence>
<evidence type="ECO:0000313" key="10">
    <source>
        <dbReference type="Proteomes" id="UP000269289"/>
    </source>
</evidence>
<feature type="transmembrane region" description="Helical" evidence="8">
    <location>
        <begin position="182"/>
        <end position="206"/>
    </location>
</feature>
<feature type="transmembrane region" description="Helical" evidence="8">
    <location>
        <begin position="213"/>
        <end position="232"/>
    </location>
</feature>
<keyword evidence="6 8" id="KW-0472">Membrane</keyword>
<dbReference type="GO" id="GO:0005886">
    <property type="term" value="C:plasma membrane"/>
    <property type="evidence" value="ECO:0007669"/>
    <property type="project" value="UniProtKB-SubCell"/>
</dbReference>
<feature type="transmembrane region" description="Helical" evidence="8">
    <location>
        <begin position="354"/>
        <end position="376"/>
    </location>
</feature>
<sequence>MPRRQHGRDRQRTGREWCPGSDRDRRRGVRPRGRDRGGCDRLCARAPRRGRGGRRRPGGGCRGPAPCVRERLGPRDDGDYARARPRPAAPLPRDRHRAARPRTHLPRPDARAFRGRRHPRGPRADEPLEAGPAPRGRAVSVEVWRTTAVAVPSSFLSQLGFYAVLPLLPALLPDVWGVRSPWVVGTALLVLSVSMRGSSILISNLLQRVPSRLAVAGSLGAASAAFLVLSAARGPAPVLLLLAIAGAGISVSALSLRVLVTDSLARADLRSTVFAAVQVAANVAAAAGPLVGAYLVDLSPRLLLGSVAASFGAAAGTALVLVPADAAPSPAAGRPPFTTRLFVDIVRVPRLRSAAVTAAVGCFLYAQLFSAVVLQLTSLTDSGPLRSTVFVANAVLVIVLQVPVTRAINRRLRRSTPPFAFLRGGVMVFALSALVLAAAGGSLSGVLIGVAVFSVAETLFTPMLNTVFADIRGEGSTLEMFNARQLASAVGESSGAFVGGSVFALALAHDAGPAYWVALALLGSIVAAAFRVRPDRTLTGGARSQPRAPHQEKESAGE</sequence>
<feature type="region of interest" description="Disordered" evidence="7">
    <location>
        <begin position="538"/>
        <end position="558"/>
    </location>
</feature>
<dbReference type="SUPFAM" id="SSF103473">
    <property type="entry name" value="MFS general substrate transporter"/>
    <property type="match status" value="1"/>
</dbReference>
<keyword evidence="5 8" id="KW-1133">Transmembrane helix</keyword>
<feature type="transmembrane region" description="Helical" evidence="8">
    <location>
        <begin position="238"/>
        <end position="260"/>
    </location>
</feature>
<proteinExistence type="predicted"/>
<feature type="region of interest" description="Disordered" evidence="7">
    <location>
        <begin position="1"/>
        <end position="133"/>
    </location>
</feature>
<organism evidence="9 10">
    <name type="scientific">Cellulomonas triticagri</name>
    <dbReference type="NCBI Taxonomy" id="2483352"/>
    <lineage>
        <taxon>Bacteria</taxon>
        <taxon>Bacillati</taxon>
        <taxon>Actinomycetota</taxon>
        <taxon>Actinomycetes</taxon>
        <taxon>Micrococcales</taxon>
        <taxon>Cellulomonadaceae</taxon>
        <taxon>Cellulomonas</taxon>
    </lineage>
</organism>
<dbReference type="AlphaFoldDB" id="A0A3M2J613"/>
<keyword evidence="2" id="KW-0813">Transport</keyword>
<comment type="caution">
    <text evidence="9">The sequence shown here is derived from an EMBL/GenBank/DDBJ whole genome shotgun (WGS) entry which is preliminary data.</text>
</comment>
<dbReference type="GO" id="GO:0022857">
    <property type="term" value="F:transmembrane transporter activity"/>
    <property type="evidence" value="ECO:0007669"/>
    <property type="project" value="InterPro"/>
</dbReference>
<feature type="compositionally biased region" description="Basic residues" evidence="7">
    <location>
        <begin position="94"/>
        <end position="105"/>
    </location>
</feature>
<name>A0A3M2J613_9CELL</name>
<dbReference type="InterPro" id="IPR011701">
    <property type="entry name" value="MFS"/>
</dbReference>
<feature type="transmembrane region" description="Helical" evidence="8">
    <location>
        <begin position="272"/>
        <end position="296"/>
    </location>
</feature>
<accession>A0A3M2J613</accession>
<dbReference type="InterPro" id="IPR050171">
    <property type="entry name" value="MFS_Transporters"/>
</dbReference>
<feature type="compositionally biased region" description="Basic and acidic residues" evidence="7">
    <location>
        <begin position="8"/>
        <end position="25"/>
    </location>
</feature>
<feature type="transmembrane region" description="Helical" evidence="8">
    <location>
        <begin position="420"/>
        <end position="440"/>
    </location>
</feature>
<feature type="compositionally biased region" description="Basic and acidic residues" evidence="7">
    <location>
        <begin position="68"/>
        <end position="82"/>
    </location>
</feature>
<feature type="transmembrane region" description="Helical" evidence="8">
    <location>
        <begin position="302"/>
        <end position="324"/>
    </location>
</feature>
<dbReference type="InterPro" id="IPR036259">
    <property type="entry name" value="MFS_trans_sf"/>
</dbReference>
<evidence type="ECO:0000256" key="7">
    <source>
        <dbReference type="SAM" id="MobiDB-lite"/>
    </source>
</evidence>
<feature type="transmembrane region" description="Helical" evidence="8">
    <location>
        <begin position="388"/>
        <end position="408"/>
    </location>
</feature>
<gene>
    <name evidence="9" type="ORF">EBM89_12770</name>
</gene>
<comment type="subcellular location">
    <subcellularLocation>
        <location evidence="1">Cell membrane</location>
        <topology evidence="1">Multi-pass membrane protein</topology>
    </subcellularLocation>
</comment>
<feature type="transmembrane region" description="Helical" evidence="8">
    <location>
        <begin position="514"/>
        <end position="532"/>
    </location>
</feature>
<evidence type="ECO:0000313" key="9">
    <source>
        <dbReference type="EMBL" id="RMI08859.1"/>
    </source>
</evidence>
<evidence type="ECO:0000256" key="8">
    <source>
        <dbReference type="SAM" id="Phobius"/>
    </source>
</evidence>
<reference evidence="9 10" key="1">
    <citation type="submission" date="2018-10" db="EMBL/GenBank/DDBJ databases">
        <title>Isolation, diversity and antifungal activity of actinobacteria from wheat.</title>
        <authorList>
            <person name="Han C."/>
        </authorList>
    </citation>
    <scope>NUCLEOTIDE SEQUENCE [LARGE SCALE GENOMIC DNA]</scope>
    <source>
        <strain evidence="9 10">NEAU-YY56</strain>
    </source>
</reference>
<evidence type="ECO:0000256" key="3">
    <source>
        <dbReference type="ARBA" id="ARBA00022475"/>
    </source>
</evidence>
<keyword evidence="4 8" id="KW-0812">Transmembrane</keyword>
<feature type="compositionally biased region" description="Basic and acidic residues" evidence="7">
    <location>
        <begin position="549"/>
        <end position="558"/>
    </location>
</feature>
<dbReference type="Pfam" id="PF07690">
    <property type="entry name" value="MFS_1"/>
    <property type="match status" value="1"/>
</dbReference>
<dbReference type="PANTHER" id="PTHR23517">
    <property type="entry name" value="RESISTANCE PROTEIN MDTM, PUTATIVE-RELATED-RELATED"/>
    <property type="match status" value="1"/>
</dbReference>